<evidence type="ECO:0000256" key="5">
    <source>
        <dbReference type="ARBA" id="ARBA00022898"/>
    </source>
</evidence>
<feature type="compositionally biased region" description="Gly residues" evidence="6">
    <location>
        <begin position="276"/>
        <end position="293"/>
    </location>
</feature>
<dbReference type="InterPro" id="IPR015424">
    <property type="entry name" value="PyrdxlP-dep_Trfase"/>
</dbReference>
<gene>
    <name evidence="8" type="ORF">Pmani_020793</name>
</gene>
<dbReference type="PANTHER" id="PTHR46383">
    <property type="entry name" value="ASPARTATE AMINOTRANSFERASE"/>
    <property type="match status" value="1"/>
</dbReference>
<dbReference type="InterPro" id="IPR004838">
    <property type="entry name" value="NHTrfase_class1_PyrdxlP-BS"/>
</dbReference>
<dbReference type="InterPro" id="IPR004839">
    <property type="entry name" value="Aminotransferase_I/II_large"/>
</dbReference>
<dbReference type="PROSITE" id="PS00105">
    <property type="entry name" value="AA_TRANSFER_CLASS_1"/>
    <property type="match status" value="1"/>
</dbReference>
<protein>
    <recommendedName>
        <fullName evidence="7">Aminotransferase class I/classII large domain-containing protein</fullName>
    </recommendedName>
</protein>
<evidence type="ECO:0000256" key="6">
    <source>
        <dbReference type="SAM" id="MobiDB-lite"/>
    </source>
</evidence>
<keyword evidence="5" id="KW-0663">Pyridoxal phosphate</keyword>
<comment type="cofactor">
    <cofactor evidence="1">
        <name>pyridoxal 5'-phosphate</name>
        <dbReference type="ChEBI" id="CHEBI:597326"/>
    </cofactor>
</comment>
<evidence type="ECO:0000259" key="7">
    <source>
        <dbReference type="Pfam" id="PF00155"/>
    </source>
</evidence>
<keyword evidence="4" id="KW-0808">Transferase</keyword>
<organism evidence="8 9">
    <name type="scientific">Petrolisthes manimaculis</name>
    <dbReference type="NCBI Taxonomy" id="1843537"/>
    <lineage>
        <taxon>Eukaryota</taxon>
        <taxon>Metazoa</taxon>
        <taxon>Ecdysozoa</taxon>
        <taxon>Arthropoda</taxon>
        <taxon>Crustacea</taxon>
        <taxon>Multicrustacea</taxon>
        <taxon>Malacostraca</taxon>
        <taxon>Eumalacostraca</taxon>
        <taxon>Eucarida</taxon>
        <taxon>Decapoda</taxon>
        <taxon>Pleocyemata</taxon>
        <taxon>Anomura</taxon>
        <taxon>Galatheoidea</taxon>
        <taxon>Porcellanidae</taxon>
        <taxon>Petrolisthes</taxon>
    </lineage>
</organism>
<comment type="caution">
    <text evidence="8">The sequence shown here is derived from an EMBL/GenBank/DDBJ whole genome shotgun (WGS) entry which is preliminary data.</text>
</comment>
<dbReference type="Pfam" id="PF00155">
    <property type="entry name" value="Aminotran_1_2"/>
    <property type="match status" value="1"/>
</dbReference>
<dbReference type="InterPro" id="IPR015422">
    <property type="entry name" value="PyrdxlP-dep_Trfase_small"/>
</dbReference>
<dbReference type="Gene3D" id="3.40.640.10">
    <property type="entry name" value="Type I PLP-dependent aspartate aminotransferase-like (Major domain)"/>
    <property type="match status" value="2"/>
</dbReference>
<dbReference type="Gene3D" id="3.90.1150.10">
    <property type="entry name" value="Aspartate Aminotransferase, domain 1"/>
    <property type="match status" value="2"/>
</dbReference>
<dbReference type="Proteomes" id="UP001292094">
    <property type="component" value="Unassembled WGS sequence"/>
</dbReference>
<evidence type="ECO:0000256" key="1">
    <source>
        <dbReference type="ARBA" id="ARBA00001933"/>
    </source>
</evidence>
<dbReference type="InterPro" id="IPR050596">
    <property type="entry name" value="AspAT/PAT-like"/>
</dbReference>
<reference evidence="8" key="1">
    <citation type="submission" date="2023-11" db="EMBL/GenBank/DDBJ databases">
        <title>Genome assemblies of two species of porcelain crab, Petrolisthes cinctipes and Petrolisthes manimaculis (Anomura: Porcellanidae).</title>
        <authorList>
            <person name="Angst P."/>
        </authorList>
    </citation>
    <scope>NUCLEOTIDE SEQUENCE</scope>
    <source>
        <strain evidence="8">PB745_02</strain>
        <tissue evidence="8">Gill</tissue>
    </source>
</reference>
<dbReference type="GO" id="GO:0006520">
    <property type="term" value="P:amino acid metabolic process"/>
    <property type="evidence" value="ECO:0007669"/>
    <property type="project" value="InterPro"/>
</dbReference>
<dbReference type="GO" id="GO:0008483">
    <property type="term" value="F:transaminase activity"/>
    <property type="evidence" value="ECO:0007669"/>
    <property type="project" value="UniProtKB-KW"/>
</dbReference>
<evidence type="ECO:0000256" key="3">
    <source>
        <dbReference type="ARBA" id="ARBA00022576"/>
    </source>
</evidence>
<name>A0AAE1U664_9EUCA</name>
<dbReference type="GO" id="GO:0030170">
    <property type="term" value="F:pyridoxal phosphate binding"/>
    <property type="evidence" value="ECO:0007669"/>
    <property type="project" value="InterPro"/>
</dbReference>
<dbReference type="SUPFAM" id="SSF53383">
    <property type="entry name" value="PLP-dependent transferases"/>
    <property type="match status" value="1"/>
</dbReference>
<evidence type="ECO:0000256" key="4">
    <source>
        <dbReference type="ARBA" id="ARBA00022679"/>
    </source>
</evidence>
<dbReference type="EMBL" id="JAWZYT010002005">
    <property type="protein sequence ID" value="KAK4307444.1"/>
    <property type="molecule type" value="Genomic_DNA"/>
</dbReference>
<evidence type="ECO:0000313" key="9">
    <source>
        <dbReference type="Proteomes" id="UP001292094"/>
    </source>
</evidence>
<dbReference type="AlphaFoldDB" id="A0AAE1U664"/>
<dbReference type="CDD" id="cd00609">
    <property type="entry name" value="AAT_like"/>
    <property type="match status" value="1"/>
</dbReference>
<feature type="domain" description="Aminotransferase class I/classII large" evidence="7">
    <location>
        <begin position="130"/>
        <end position="515"/>
    </location>
</feature>
<dbReference type="InterPro" id="IPR015421">
    <property type="entry name" value="PyrdxlP-dep_Trfase_major"/>
</dbReference>
<proteinExistence type="inferred from homology"/>
<feature type="compositionally biased region" description="Basic and acidic residues" evidence="6">
    <location>
        <begin position="251"/>
        <end position="263"/>
    </location>
</feature>
<sequence>MISVQHFSRTEVTLVEKCHCHQLNLVMRQVVRGRQRGRKEREAYDHQCSHSVVVVMRIGGVRQPRIDYPVGSLTSAKSDSSLYKTDTMRDKTSYEGLVRPDITASGASANLIFNEKIKALIKEGREVYHFGFGQSPFPVPECLQEAVKEYIHTHAYLPMIGIPELREELVKFHGKYDDVSLDVDNFVVAPGSKELIYLIMATFSGDLLLPGPAWTTYIPQSRLAAKNTTIIHTKQTNGWKLTPQELTHTLEQQEKGKEEEKETPPPPPQQQQRHSNGGGVGDGGGGGGDGGAGTTSSPPWKLLILTNPGNPSGTCYTQQELEAISEVCRQRKVIVLSDEIYARLTFNRTHHSIAKYYPEGTILTSGFSKWASAGGWRIGYAHFPPTLQPLFQAVQNAASHTYSCAPAPMQYGVAKALRENAKELDEYMDNCSKILHSVSKYCYRELSSVGVRGPESEAGYYFMPDFEVVRSGLKAKGWTTGEQMSAAMLDQANIGLMSSHPFLRPVEDLSTRFCFVCFDGSKALRALEDLPKDTPITDDFLHQHCLSLVKGVRQLKEWVVKYSHN</sequence>
<keyword evidence="9" id="KW-1185">Reference proteome</keyword>
<evidence type="ECO:0000313" key="8">
    <source>
        <dbReference type="EMBL" id="KAK4307444.1"/>
    </source>
</evidence>
<keyword evidence="3" id="KW-0032">Aminotransferase</keyword>
<evidence type="ECO:0000256" key="2">
    <source>
        <dbReference type="ARBA" id="ARBA00007441"/>
    </source>
</evidence>
<accession>A0AAE1U664</accession>
<dbReference type="PANTHER" id="PTHR46383:SF1">
    <property type="entry name" value="ASPARTATE AMINOTRANSFERASE"/>
    <property type="match status" value="1"/>
</dbReference>
<comment type="similarity">
    <text evidence="2">Belongs to the class-I pyridoxal-phosphate-dependent aminotransferase family.</text>
</comment>
<feature type="region of interest" description="Disordered" evidence="6">
    <location>
        <begin position="251"/>
        <end position="303"/>
    </location>
</feature>